<name>K1RWB7_9ZZZZ</name>
<comment type="caution">
    <text evidence="1">The sequence shown here is derived from an EMBL/GenBank/DDBJ whole genome shotgun (WGS) entry which is preliminary data.</text>
</comment>
<proteinExistence type="predicted"/>
<feature type="non-terminal residue" evidence="1">
    <location>
        <position position="1"/>
    </location>
</feature>
<organism evidence="1">
    <name type="scientific">human gut metagenome</name>
    <dbReference type="NCBI Taxonomy" id="408170"/>
    <lineage>
        <taxon>unclassified sequences</taxon>
        <taxon>metagenomes</taxon>
        <taxon>organismal metagenomes</taxon>
    </lineage>
</organism>
<gene>
    <name evidence="1" type="ORF">OBE_15620</name>
</gene>
<protein>
    <submittedName>
        <fullName evidence="1">Uncharacterized protein</fullName>
    </submittedName>
</protein>
<accession>K1RWB7</accession>
<dbReference type="AlphaFoldDB" id="K1RWB7"/>
<sequence>HINNNDRGKILIHKELAEKNNLKLNDKIKLQLIDFNNSEKKSEYEFEIIGIFSGKNKKNILAYHQTLVKIWYLLIMNQVKKH</sequence>
<dbReference type="EMBL" id="AJWZ01010741">
    <property type="protein sequence ID" value="EKC47594.1"/>
    <property type="molecule type" value="Genomic_DNA"/>
</dbReference>
<evidence type="ECO:0000313" key="1">
    <source>
        <dbReference type="EMBL" id="EKC47594.1"/>
    </source>
</evidence>
<reference evidence="1" key="1">
    <citation type="journal article" date="2013" name="Environ. Microbiol.">
        <title>Microbiota from the distal guts of lean and obese adolescents exhibit partial functional redundancy besides clear differences in community structure.</title>
        <authorList>
            <person name="Ferrer M."/>
            <person name="Ruiz A."/>
            <person name="Lanza F."/>
            <person name="Haange S.B."/>
            <person name="Oberbach A."/>
            <person name="Till H."/>
            <person name="Bargiela R."/>
            <person name="Campoy C."/>
            <person name="Segura M.T."/>
            <person name="Richter M."/>
            <person name="von Bergen M."/>
            <person name="Seifert J."/>
            <person name="Suarez A."/>
        </authorList>
    </citation>
    <scope>NUCLEOTIDE SEQUENCE</scope>
</reference>